<comment type="similarity">
    <text evidence="1">Belongs to the LysR transcriptional regulatory family.</text>
</comment>
<dbReference type="InterPro" id="IPR036390">
    <property type="entry name" value="WH_DNA-bd_sf"/>
</dbReference>
<evidence type="ECO:0000256" key="1">
    <source>
        <dbReference type="ARBA" id="ARBA00009437"/>
    </source>
</evidence>
<dbReference type="Proteomes" id="UP000559404">
    <property type="component" value="Unassembled WGS sequence"/>
</dbReference>
<reference evidence="6 7" key="1">
    <citation type="submission" date="2020-07" db="EMBL/GenBank/DDBJ databases">
        <authorList>
            <person name="Li M."/>
        </authorList>
    </citation>
    <scope>NUCLEOTIDE SEQUENCE [LARGE SCALE GENOMIC DNA]</scope>
    <source>
        <strain evidence="6 7">DSM 23284</strain>
    </source>
</reference>
<dbReference type="PANTHER" id="PTHR30537">
    <property type="entry name" value="HTH-TYPE TRANSCRIPTIONAL REGULATOR"/>
    <property type="match status" value="1"/>
</dbReference>
<keyword evidence="4" id="KW-0804">Transcription</keyword>
<dbReference type="GO" id="GO:0043565">
    <property type="term" value="F:sequence-specific DNA binding"/>
    <property type="evidence" value="ECO:0007669"/>
    <property type="project" value="TreeGrafter"/>
</dbReference>
<dbReference type="GO" id="GO:0003700">
    <property type="term" value="F:DNA-binding transcription factor activity"/>
    <property type="evidence" value="ECO:0007669"/>
    <property type="project" value="InterPro"/>
</dbReference>
<dbReference type="GO" id="GO:0006351">
    <property type="term" value="P:DNA-templated transcription"/>
    <property type="evidence" value="ECO:0007669"/>
    <property type="project" value="TreeGrafter"/>
</dbReference>
<name>A0A838XJT6_9HYPH</name>
<dbReference type="SUPFAM" id="SSF53850">
    <property type="entry name" value="Periplasmic binding protein-like II"/>
    <property type="match status" value="1"/>
</dbReference>
<dbReference type="RefSeq" id="WP_181758332.1">
    <property type="nucleotide sequence ID" value="NZ_BMCR01000001.1"/>
</dbReference>
<dbReference type="Gene3D" id="3.40.190.10">
    <property type="entry name" value="Periplasmic binding protein-like II"/>
    <property type="match status" value="2"/>
</dbReference>
<dbReference type="AlphaFoldDB" id="A0A838XJT6"/>
<keyword evidence="3" id="KW-0238">DNA-binding</keyword>
<dbReference type="PROSITE" id="PS50931">
    <property type="entry name" value="HTH_LYSR"/>
    <property type="match status" value="1"/>
</dbReference>
<dbReference type="PANTHER" id="PTHR30537:SF26">
    <property type="entry name" value="GLYCINE CLEAVAGE SYSTEM TRANSCRIPTIONAL ACTIVATOR"/>
    <property type="match status" value="1"/>
</dbReference>
<evidence type="ECO:0000256" key="3">
    <source>
        <dbReference type="ARBA" id="ARBA00023125"/>
    </source>
</evidence>
<dbReference type="InterPro" id="IPR000847">
    <property type="entry name" value="LysR_HTH_N"/>
</dbReference>
<dbReference type="InterPro" id="IPR005119">
    <property type="entry name" value="LysR_subst-bd"/>
</dbReference>
<dbReference type="Gene3D" id="1.10.10.10">
    <property type="entry name" value="Winged helix-like DNA-binding domain superfamily/Winged helix DNA-binding domain"/>
    <property type="match status" value="1"/>
</dbReference>
<accession>A0A838XJT6</accession>
<evidence type="ECO:0000313" key="6">
    <source>
        <dbReference type="EMBL" id="MBA4610137.1"/>
    </source>
</evidence>
<dbReference type="SUPFAM" id="SSF46785">
    <property type="entry name" value="Winged helix' DNA-binding domain"/>
    <property type="match status" value="1"/>
</dbReference>
<evidence type="ECO:0000256" key="2">
    <source>
        <dbReference type="ARBA" id="ARBA00023015"/>
    </source>
</evidence>
<keyword evidence="2" id="KW-0805">Transcription regulation</keyword>
<dbReference type="InterPro" id="IPR058163">
    <property type="entry name" value="LysR-type_TF_proteobact-type"/>
</dbReference>
<evidence type="ECO:0000259" key="5">
    <source>
        <dbReference type="PROSITE" id="PS50931"/>
    </source>
</evidence>
<sequence>MDWRNLPSLGSLRAFAALAETRSFTKAGQLLNVSHAAVSQQVRALEAYVGMPLVQREGRGMALTPEGEDLARSLEQGFSIIGGAIDLLAGGARSRPLQVTMTPSFAVSWLMPRIADFRQRHPEVELVLTPTSDIVELAPGGVDVALRFGDGQWPGLDAQLLLPTNFVVVAARVLVGDRESLSGEDLAAFPWLQELGTDELTKWQQSQGLVATQRLNITHLPGYMMLEGVRRGEGISATARAFVEEDIAAGTLRVLYEDPRPNSGYYIVTRPGVMRPPLKAFVRWLKTQAEGARAAPPVLSGRQA</sequence>
<reference evidence="6 7" key="2">
    <citation type="submission" date="2020-08" db="EMBL/GenBank/DDBJ databases">
        <title>Stappia taiwanensis sp. nov., isolated from a coastal thermal spring.</title>
        <authorList>
            <person name="Kampfer P."/>
        </authorList>
    </citation>
    <scope>NUCLEOTIDE SEQUENCE [LARGE SCALE GENOMIC DNA]</scope>
    <source>
        <strain evidence="6 7">DSM 23284</strain>
    </source>
</reference>
<proteinExistence type="inferred from homology"/>
<dbReference type="InterPro" id="IPR036388">
    <property type="entry name" value="WH-like_DNA-bd_sf"/>
</dbReference>
<dbReference type="Pfam" id="PF00126">
    <property type="entry name" value="HTH_1"/>
    <property type="match status" value="1"/>
</dbReference>
<keyword evidence="7" id="KW-1185">Reference proteome</keyword>
<evidence type="ECO:0000256" key="4">
    <source>
        <dbReference type="ARBA" id="ARBA00023163"/>
    </source>
</evidence>
<dbReference type="EMBL" id="JACEON010000001">
    <property type="protein sequence ID" value="MBA4610137.1"/>
    <property type="molecule type" value="Genomic_DNA"/>
</dbReference>
<feature type="domain" description="HTH lysR-type" evidence="5">
    <location>
        <begin position="7"/>
        <end position="64"/>
    </location>
</feature>
<protein>
    <submittedName>
        <fullName evidence="6">LysR family transcriptional regulator</fullName>
    </submittedName>
</protein>
<gene>
    <name evidence="6" type="ORF">H1W37_00625</name>
</gene>
<organism evidence="6 7">
    <name type="scientific">Stappia taiwanensis</name>
    <dbReference type="NCBI Taxonomy" id="992267"/>
    <lineage>
        <taxon>Bacteria</taxon>
        <taxon>Pseudomonadati</taxon>
        <taxon>Pseudomonadota</taxon>
        <taxon>Alphaproteobacteria</taxon>
        <taxon>Hyphomicrobiales</taxon>
        <taxon>Stappiaceae</taxon>
        <taxon>Stappia</taxon>
    </lineage>
</organism>
<dbReference type="PRINTS" id="PR00039">
    <property type="entry name" value="HTHLYSR"/>
</dbReference>
<comment type="caution">
    <text evidence="6">The sequence shown here is derived from an EMBL/GenBank/DDBJ whole genome shotgun (WGS) entry which is preliminary data.</text>
</comment>
<dbReference type="Pfam" id="PF03466">
    <property type="entry name" value="LysR_substrate"/>
    <property type="match status" value="1"/>
</dbReference>
<evidence type="ECO:0000313" key="7">
    <source>
        <dbReference type="Proteomes" id="UP000559404"/>
    </source>
</evidence>